<dbReference type="PANTHER" id="PTHR48050:SF13">
    <property type="entry name" value="STEROL 3-BETA-GLUCOSYLTRANSFERASE UGT80A2"/>
    <property type="match status" value="1"/>
</dbReference>
<dbReference type="InterPro" id="IPR002213">
    <property type="entry name" value="UDP_glucos_trans"/>
</dbReference>
<name>A0A3A9YME7_9ACTN</name>
<gene>
    <name evidence="3" type="ORF">D7294_28445</name>
</gene>
<dbReference type="FunFam" id="3.40.50.2000:FF:000072">
    <property type="entry name" value="Glycosyl transferase"/>
    <property type="match status" value="1"/>
</dbReference>
<proteinExistence type="predicted"/>
<evidence type="ECO:0000259" key="2">
    <source>
        <dbReference type="Pfam" id="PF06722"/>
    </source>
</evidence>
<evidence type="ECO:0000256" key="1">
    <source>
        <dbReference type="ARBA" id="ARBA00022679"/>
    </source>
</evidence>
<dbReference type="InterPro" id="IPR050426">
    <property type="entry name" value="Glycosyltransferase_28"/>
</dbReference>
<dbReference type="CDD" id="cd03784">
    <property type="entry name" value="GT1_Gtf-like"/>
    <property type="match status" value="1"/>
</dbReference>
<dbReference type="GO" id="GO:0008194">
    <property type="term" value="F:UDP-glycosyltransferase activity"/>
    <property type="evidence" value="ECO:0007669"/>
    <property type="project" value="InterPro"/>
</dbReference>
<keyword evidence="1 3" id="KW-0808">Transferase</keyword>
<accession>A0A3A9YME7</accession>
<dbReference type="Proteomes" id="UP000272474">
    <property type="component" value="Unassembled WGS sequence"/>
</dbReference>
<dbReference type="GO" id="GO:0017000">
    <property type="term" value="P:antibiotic biosynthetic process"/>
    <property type="evidence" value="ECO:0007669"/>
    <property type="project" value="UniProtKB-ARBA"/>
</dbReference>
<feature type="domain" description="Erythromycin biosynthesis protein CIII-like C-terminal" evidence="2">
    <location>
        <begin position="287"/>
        <end position="418"/>
    </location>
</feature>
<dbReference type="PANTHER" id="PTHR48050">
    <property type="entry name" value="STEROL 3-BETA-GLUCOSYLTRANSFERASE"/>
    <property type="match status" value="1"/>
</dbReference>
<keyword evidence="4" id="KW-1185">Reference proteome</keyword>
<organism evidence="3 4">
    <name type="scientific">Streptomyces hoynatensis</name>
    <dbReference type="NCBI Taxonomy" id="1141874"/>
    <lineage>
        <taxon>Bacteria</taxon>
        <taxon>Bacillati</taxon>
        <taxon>Actinomycetota</taxon>
        <taxon>Actinomycetes</taxon>
        <taxon>Kitasatosporales</taxon>
        <taxon>Streptomycetaceae</taxon>
        <taxon>Streptomyces</taxon>
    </lineage>
</organism>
<dbReference type="EMBL" id="RBAL01000026">
    <property type="protein sequence ID" value="RKN37299.1"/>
    <property type="molecule type" value="Genomic_DNA"/>
</dbReference>
<dbReference type="Gene3D" id="3.40.50.2000">
    <property type="entry name" value="Glycogen Phosphorylase B"/>
    <property type="match status" value="2"/>
</dbReference>
<reference evidence="3 4" key="1">
    <citation type="journal article" date="2014" name="Int. J. Syst. Evol. Microbiol.">
        <title>Streptomyces hoynatensis sp. nov., isolated from deep marine sediment.</title>
        <authorList>
            <person name="Veyisoglu A."/>
            <person name="Sahin N."/>
        </authorList>
    </citation>
    <scope>NUCLEOTIDE SEQUENCE [LARGE SCALE GENOMIC DNA]</scope>
    <source>
        <strain evidence="3 4">KCTC 29097</strain>
    </source>
</reference>
<sequence length="437" mass="46533">MLAAVPVQGHVNPVLSLVRPLVDAGHDVRFVTGRHFEEKVTEAGARFFPIPEQHDFDWRDPDAKFPERAKLSRVRKLQFDMEKTLVAPAADQARNILGLLAEEPADALVADLGFVGANFVQALAPLPLALCGVTLLPYLSPQVPPPGLSLRLRTGWAGRLRNRLLNAVIRRAVFGGTTREYAAQRAKVGLPPVKGTIFDASVIRPELFLEFCAPGAEYPRTDLPPTVHFVGSMPLPSGDSWEPPAWWPELEAARRAGRPVVAVSQGTVENDPEMLLKPAIAGLAGEDVFVVAVMGGGDPAALGEVPANTRVARYLPYGRLLPLCSVFVTNGGFGSVQTSIAAGLPLVVAGKVDDKGDVAARVEYAGCGIDLRSDRPRAAAVRSAVLRVAGDPAYRARAEEIRAQAPPEEAPGRAVALLERLASTGAPVRNAAAAQRA</sequence>
<evidence type="ECO:0000313" key="3">
    <source>
        <dbReference type="EMBL" id="RKN37299.1"/>
    </source>
</evidence>
<protein>
    <submittedName>
        <fullName evidence="3">Glycosyl transferase</fullName>
    </submittedName>
</protein>
<comment type="caution">
    <text evidence="3">The sequence shown here is derived from an EMBL/GenBank/DDBJ whole genome shotgun (WGS) entry which is preliminary data.</text>
</comment>
<dbReference type="Pfam" id="PF06722">
    <property type="entry name" value="EryCIII-like_C"/>
    <property type="match status" value="1"/>
</dbReference>
<dbReference type="AlphaFoldDB" id="A0A3A9YME7"/>
<dbReference type="InterPro" id="IPR010610">
    <property type="entry name" value="EryCIII-like_C"/>
</dbReference>
<dbReference type="SUPFAM" id="SSF53756">
    <property type="entry name" value="UDP-Glycosyltransferase/glycogen phosphorylase"/>
    <property type="match status" value="1"/>
</dbReference>
<dbReference type="GO" id="GO:0016758">
    <property type="term" value="F:hexosyltransferase activity"/>
    <property type="evidence" value="ECO:0007669"/>
    <property type="project" value="UniProtKB-ARBA"/>
</dbReference>
<evidence type="ECO:0000313" key="4">
    <source>
        <dbReference type="Proteomes" id="UP000272474"/>
    </source>
</evidence>